<dbReference type="EMBL" id="WUBJ01000003">
    <property type="protein sequence ID" value="MWV55919.1"/>
    <property type="molecule type" value="Genomic_DNA"/>
</dbReference>
<dbReference type="RefSeq" id="WP_160463163.1">
    <property type="nucleotide sequence ID" value="NZ_JABFQT010000003.1"/>
</dbReference>
<organism evidence="1 2">
    <name type="scientific">Streptococcus zhangguiae</name>
    <dbReference type="NCBI Taxonomy" id="2664091"/>
    <lineage>
        <taxon>Bacteria</taxon>
        <taxon>Bacillati</taxon>
        <taxon>Bacillota</taxon>
        <taxon>Bacilli</taxon>
        <taxon>Lactobacillales</taxon>
        <taxon>Streptococcaceae</taxon>
        <taxon>Streptococcus</taxon>
    </lineage>
</organism>
<reference evidence="1 2" key="1">
    <citation type="submission" date="2019-10" db="EMBL/GenBank/DDBJ databases">
        <title>Streptococcis sp, isolated from the respiratory tract of Marmot.</title>
        <authorList>
            <person name="Zhang G."/>
        </authorList>
    </citation>
    <scope>NUCLEOTIDE SEQUENCE [LARGE SCALE GENOMIC DNA]</scope>
    <source>
        <strain evidence="2">zg-70</strain>
    </source>
</reference>
<sequence>MDKVTENSLKLSLKEGLEQGTKNIDNLVKLTTKLSDNVLGQLDNFGKQVDNIARSKISSVADNMAGKLRHADEVVSEAAQNFRLNVGVEQQLAGRAILSSGGG</sequence>
<proteinExistence type="predicted"/>
<dbReference type="Proteomes" id="UP000435423">
    <property type="component" value="Unassembled WGS sequence"/>
</dbReference>
<accession>A0A6I4R8N7</accession>
<gene>
    <name evidence="1" type="ORF">GGH11_02850</name>
</gene>
<evidence type="ECO:0000313" key="2">
    <source>
        <dbReference type="Proteomes" id="UP000435423"/>
    </source>
</evidence>
<protein>
    <submittedName>
        <fullName evidence="1">Uncharacterized protein</fullName>
    </submittedName>
</protein>
<comment type="caution">
    <text evidence="1">The sequence shown here is derived from an EMBL/GenBank/DDBJ whole genome shotgun (WGS) entry which is preliminary data.</text>
</comment>
<dbReference type="AlphaFoldDB" id="A0A6I4R8N7"/>
<name>A0A6I4R8N7_9STRE</name>
<evidence type="ECO:0000313" key="1">
    <source>
        <dbReference type="EMBL" id="MWV55919.1"/>
    </source>
</evidence>